<accession>C4JW21</accession>
<keyword evidence="2" id="KW-1185">Reference proteome</keyword>
<reference evidence="2" key="1">
    <citation type="journal article" date="2009" name="Genome Res.">
        <title>Comparative genomic analyses of the human fungal pathogens Coccidioides and their relatives.</title>
        <authorList>
            <person name="Sharpton T.J."/>
            <person name="Stajich J.E."/>
            <person name="Rounsley S.D."/>
            <person name="Gardner M.J."/>
            <person name="Wortman J.R."/>
            <person name="Jordar V.S."/>
            <person name="Maiti R."/>
            <person name="Kodira C.D."/>
            <person name="Neafsey D.E."/>
            <person name="Zeng Q."/>
            <person name="Hung C.-Y."/>
            <person name="McMahan C."/>
            <person name="Muszewska A."/>
            <person name="Grynberg M."/>
            <person name="Mandel M.A."/>
            <person name="Kellner E.M."/>
            <person name="Barker B.M."/>
            <person name="Galgiani J.N."/>
            <person name="Orbach M.J."/>
            <person name="Kirkland T.N."/>
            <person name="Cole G.T."/>
            <person name="Henn M.R."/>
            <person name="Birren B.W."/>
            <person name="Taylor J.W."/>
        </authorList>
    </citation>
    <scope>NUCLEOTIDE SEQUENCE [LARGE SCALE GENOMIC DNA]</scope>
    <source>
        <strain evidence="2">UAMH 1704</strain>
    </source>
</reference>
<dbReference type="AlphaFoldDB" id="C4JW21"/>
<evidence type="ECO:0000313" key="1">
    <source>
        <dbReference type="EMBL" id="EEP81898.1"/>
    </source>
</evidence>
<sequence length="60" mass="6317">MGPPVSCSFSSPTQLSTALQFSRLRINNNKMICWVSVGSGSTGVWILFAGDPAVGETQKG</sequence>
<dbReference type="RefSeq" id="XP_002583796.1">
    <property type="nucleotide sequence ID" value="XM_002583750.1"/>
</dbReference>
<name>C4JW21_UNCRE</name>
<dbReference type="GeneID" id="8442951"/>
<dbReference type="VEuPathDB" id="FungiDB:UREG_06763"/>
<dbReference type="InParanoid" id="C4JW21"/>
<dbReference type="Proteomes" id="UP000002058">
    <property type="component" value="Unassembled WGS sequence"/>
</dbReference>
<evidence type="ECO:0000313" key="2">
    <source>
        <dbReference type="Proteomes" id="UP000002058"/>
    </source>
</evidence>
<dbReference type="HOGENOM" id="CLU_2943578_0_0_1"/>
<proteinExistence type="predicted"/>
<gene>
    <name evidence="1" type="ORF">UREG_06763</name>
</gene>
<dbReference type="KEGG" id="ure:UREG_06763"/>
<dbReference type="EMBL" id="CH476618">
    <property type="protein sequence ID" value="EEP81898.1"/>
    <property type="molecule type" value="Genomic_DNA"/>
</dbReference>
<protein>
    <submittedName>
        <fullName evidence="1">Uncharacterized protein</fullName>
    </submittedName>
</protein>
<organism evidence="1 2">
    <name type="scientific">Uncinocarpus reesii (strain UAMH 1704)</name>
    <dbReference type="NCBI Taxonomy" id="336963"/>
    <lineage>
        <taxon>Eukaryota</taxon>
        <taxon>Fungi</taxon>
        <taxon>Dikarya</taxon>
        <taxon>Ascomycota</taxon>
        <taxon>Pezizomycotina</taxon>
        <taxon>Eurotiomycetes</taxon>
        <taxon>Eurotiomycetidae</taxon>
        <taxon>Onygenales</taxon>
        <taxon>Onygenaceae</taxon>
        <taxon>Uncinocarpus</taxon>
    </lineage>
</organism>